<dbReference type="InterPro" id="IPR010982">
    <property type="entry name" value="Lambda_DNA-bd_dom_sf"/>
</dbReference>
<evidence type="ECO:0000313" key="2">
    <source>
        <dbReference type="Proteomes" id="UP000262004"/>
    </source>
</evidence>
<protein>
    <recommendedName>
        <fullName evidence="3">DNA-binding protein</fullName>
    </recommendedName>
</protein>
<dbReference type="EMBL" id="AP018558">
    <property type="protein sequence ID" value="BBD77211.1"/>
    <property type="molecule type" value="Genomic_DNA"/>
</dbReference>
<reference evidence="1 2" key="1">
    <citation type="submission" date="2018-04" db="EMBL/GenBank/DDBJ databases">
        <title>Complete genome sequence of Hydrogenophilus thermoluteolus TH-1.</title>
        <authorList>
            <person name="Arai H."/>
        </authorList>
    </citation>
    <scope>NUCLEOTIDE SEQUENCE [LARGE SCALE GENOMIC DNA]</scope>
    <source>
        <strain evidence="1 2">TH-1</strain>
    </source>
</reference>
<evidence type="ECO:0008006" key="3">
    <source>
        <dbReference type="Google" id="ProtNLM"/>
    </source>
</evidence>
<dbReference type="SUPFAM" id="SSF47413">
    <property type="entry name" value="lambda repressor-like DNA-binding domains"/>
    <property type="match status" value="1"/>
</dbReference>
<evidence type="ECO:0000313" key="1">
    <source>
        <dbReference type="EMBL" id="BBD77211.1"/>
    </source>
</evidence>
<name>A0A2Z6DXK7_HYDTE</name>
<dbReference type="OrthoDB" id="5679056at2"/>
<proteinExistence type="predicted"/>
<accession>A0A2Z6DXK7</accession>
<dbReference type="RefSeq" id="WP_119334970.1">
    <property type="nucleotide sequence ID" value="NZ_AP018558.1"/>
</dbReference>
<dbReference type="InterPro" id="IPR026365">
    <property type="entry name" value="BcepMu_gp16"/>
</dbReference>
<gene>
    <name evidence="1" type="ORF">HPTL_0944</name>
</gene>
<keyword evidence="2" id="KW-1185">Reference proteome</keyword>
<dbReference type="KEGG" id="htl:HPTL_0944"/>
<sequence>MAETVRIDKGRAARARAALERLGVGKTTLARMLGVHPSIVNEVLRGRLIGVRGDAHKVAVALGLKDGDILPPGASSDEVIARLRQAAKGSDA</sequence>
<dbReference type="NCBIfam" id="TIGR04111">
    <property type="entry name" value="BcepMu_gp16"/>
    <property type="match status" value="1"/>
</dbReference>
<organism evidence="1 2">
    <name type="scientific">Hydrogenophilus thermoluteolus</name>
    <name type="common">Pseudomonas hydrogenothermophila</name>
    <dbReference type="NCBI Taxonomy" id="297"/>
    <lineage>
        <taxon>Bacteria</taxon>
        <taxon>Pseudomonadati</taxon>
        <taxon>Pseudomonadota</taxon>
        <taxon>Hydrogenophilia</taxon>
        <taxon>Hydrogenophilales</taxon>
        <taxon>Hydrogenophilaceae</taxon>
        <taxon>Hydrogenophilus</taxon>
    </lineage>
</organism>
<dbReference type="AlphaFoldDB" id="A0A2Z6DXK7"/>
<dbReference type="GO" id="GO:0003677">
    <property type="term" value="F:DNA binding"/>
    <property type="evidence" value="ECO:0007669"/>
    <property type="project" value="InterPro"/>
</dbReference>
<dbReference type="Proteomes" id="UP000262004">
    <property type="component" value="Chromosome"/>
</dbReference>